<comment type="caution">
    <text evidence="2">The sequence shown here is derived from an EMBL/GenBank/DDBJ whole genome shotgun (WGS) entry which is preliminary data.</text>
</comment>
<accession>A0A2S7KYD9</accession>
<dbReference type="RefSeq" id="WP_104809697.1">
    <property type="nucleotide sequence ID" value="NZ_MQUA01000013.1"/>
</dbReference>
<feature type="transmembrane region" description="Helical" evidence="1">
    <location>
        <begin position="7"/>
        <end position="25"/>
    </location>
</feature>
<keyword evidence="1" id="KW-1133">Transmembrane helix</keyword>
<sequence length="428" mass="49192">MKKFFKFIGIVLLVMFAAIAVYYFANNEALPKGEKGKEADALAIKMFNAINHKAFENTEIIEWSFRGEHHYRWIKRENSIVIKWDDHIVHLFPNQPEKNMLFDKGRRKIKNPDPKIFKQATDFFNNDSFWLVAPYKIFDAGTERSIVKHEGKDALLITYTSGGSTPGDSYLWILDENYIPTSFKMWTSIIPIGGVSATWSDWKSTKTGIKLPTKHTLSLFGLEINMGDVKSENSKADILANRILKAINHDSYKKTRYLEWSFAGKRSFKWDKESNIAAVSWDTIQVNLQPDNLERSVVFFNEKQQITADDKIVKKALNIFNNDNFWLVAPHKLFDYGTIRSLKKIDNKDALLVKYTTGGSTPGDSYIWILDENYVPKSYKMFVPSMQMNGVHATWEDWITTESGALLPTNHTFDSGNKLSMGEVKAYN</sequence>
<dbReference type="Proteomes" id="UP000239522">
    <property type="component" value="Unassembled WGS sequence"/>
</dbReference>
<proteinExistence type="predicted"/>
<dbReference type="AlphaFoldDB" id="A0A2S7KYD9"/>
<protein>
    <submittedName>
        <fullName evidence="2">Uncharacterized protein</fullName>
    </submittedName>
</protein>
<dbReference type="EMBL" id="MQUA01000013">
    <property type="protein sequence ID" value="PQB07488.1"/>
    <property type="molecule type" value="Genomic_DNA"/>
</dbReference>
<organism evidence="2 3">
    <name type="scientific">Polaribacter filamentus</name>
    <dbReference type="NCBI Taxonomy" id="53483"/>
    <lineage>
        <taxon>Bacteria</taxon>
        <taxon>Pseudomonadati</taxon>
        <taxon>Bacteroidota</taxon>
        <taxon>Flavobacteriia</taxon>
        <taxon>Flavobacteriales</taxon>
        <taxon>Flavobacteriaceae</taxon>
    </lineage>
</organism>
<reference evidence="2 3" key="1">
    <citation type="submission" date="2016-11" db="EMBL/GenBank/DDBJ databases">
        <title>Trade-off between light-utilization and light-protection in marine flavobacteria.</title>
        <authorList>
            <person name="Kumagai Y."/>
        </authorList>
    </citation>
    <scope>NUCLEOTIDE SEQUENCE [LARGE SCALE GENOMIC DNA]</scope>
    <source>
        <strain evidence="2 3">ATCC 700397</strain>
    </source>
</reference>
<gene>
    <name evidence="2" type="ORF">BST83_10190</name>
</gene>
<dbReference type="OrthoDB" id="933657at2"/>
<keyword evidence="1" id="KW-0472">Membrane</keyword>
<evidence type="ECO:0000313" key="3">
    <source>
        <dbReference type="Proteomes" id="UP000239522"/>
    </source>
</evidence>
<evidence type="ECO:0000313" key="2">
    <source>
        <dbReference type="EMBL" id="PQB07488.1"/>
    </source>
</evidence>
<keyword evidence="1" id="KW-0812">Transmembrane</keyword>
<keyword evidence="3" id="KW-1185">Reference proteome</keyword>
<evidence type="ECO:0000256" key="1">
    <source>
        <dbReference type="SAM" id="Phobius"/>
    </source>
</evidence>
<name>A0A2S7KYD9_9FLAO</name>